<dbReference type="EMBL" id="CP019937">
    <property type="protein sequence ID" value="ARO13987.1"/>
    <property type="molecule type" value="Genomic_DNA"/>
</dbReference>
<evidence type="ECO:0000313" key="3">
    <source>
        <dbReference type="Proteomes" id="UP000242447"/>
    </source>
</evidence>
<dbReference type="KEGG" id="kro:BVG79_00635"/>
<reference evidence="2 3" key="1">
    <citation type="submission" date="2017-02" db="EMBL/GenBank/DDBJ databases">
        <title>Ketogulonicigenium robustum SPU B003 Genome sequencing and assembly.</title>
        <authorList>
            <person name="Li Y."/>
            <person name="Liu L."/>
            <person name="Wang C."/>
            <person name="Zhang M."/>
            <person name="Zhang T."/>
            <person name="Zhang Y."/>
        </authorList>
    </citation>
    <scope>NUCLEOTIDE SEQUENCE [LARGE SCALE GENOMIC DNA]</scope>
    <source>
        <strain evidence="2 3">SPU_B003</strain>
    </source>
</reference>
<proteinExistence type="predicted"/>
<dbReference type="STRING" id="92947.BVG79_00635"/>
<gene>
    <name evidence="2" type="ORF">BVG79_00635</name>
</gene>
<dbReference type="Proteomes" id="UP000242447">
    <property type="component" value="Chromosome"/>
</dbReference>
<keyword evidence="3" id="KW-1185">Reference proteome</keyword>
<feature type="region of interest" description="Disordered" evidence="1">
    <location>
        <begin position="1"/>
        <end position="46"/>
    </location>
</feature>
<accession>A0A1W6NY85</accession>
<evidence type="ECO:0000256" key="1">
    <source>
        <dbReference type="SAM" id="MobiDB-lite"/>
    </source>
</evidence>
<feature type="compositionally biased region" description="Low complexity" evidence="1">
    <location>
        <begin position="14"/>
        <end position="25"/>
    </location>
</feature>
<organism evidence="2 3">
    <name type="scientific">Ketogulonicigenium robustum</name>
    <dbReference type="NCBI Taxonomy" id="92947"/>
    <lineage>
        <taxon>Bacteria</taxon>
        <taxon>Pseudomonadati</taxon>
        <taxon>Pseudomonadota</taxon>
        <taxon>Alphaproteobacteria</taxon>
        <taxon>Rhodobacterales</taxon>
        <taxon>Roseobacteraceae</taxon>
        <taxon>Ketogulonicigenium</taxon>
    </lineage>
</organism>
<name>A0A1W6NY85_9RHOB</name>
<sequence>MFLHQNPLPIRRINSASSDPASPNAQVRPTRPCLYPPNRLSPAVKL</sequence>
<dbReference type="AlphaFoldDB" id="A0A1W6NY85"/>
<protein>
    <submittedName>
        <fullName evidence="2">Uncharacterized protein</fullName>
    </submittedName>
</protein>
<evidence type="ECO:0000313" key="2">
    <source>
        <dbReference type="EMBL" id="ARO13987.1"/>
    </source>
</evidence>